<dbReference type="Gene3D" id="3.40.50.150">
    <property type="entry name" value="Vaccinia Virus protein VP39"/>
    <property type="match status" value="1"/>
</dbReference>
<sequence length="196" mass="22077">MTEEIIQSIPSFYWSIQKETTESGFTMASDMLTCSLLRTLAACKPAGKFLELGTGTGLSTAWILDGMDSHSTLTSIDNDQTFLSIAGKYLAHDQRLNLIHTDGEEWVRNNADQKFDYIFADTWHGKYLLLDEVLEMLNVGALYIVDDMLPQPNWPEGHAEKATRFVQYLESRIDLVLTKQHWATGIIIAVKKQGGM</sequence>
<name>A0A1V9FFZ2_9BACT</name>
<dbReference type="InterPro" id="IPR029063">
    <property type="entry name" value="SAM-dependent_MTases_sf"/>
</dbReference>
<dbReference type="GO" id="GO:0032259">
    <property type="term" value="P:methylation"/>
    <property type="evidence" value="ECO:0007669"/>
    <property type="project" value="UniProtKB-KW"/>
</dbReference>
<comment type="caution">
    <text evidence="1">The sequence shown here is derived from an EMBL/GenBank/DDBJ whole genome shotgun (WGS) entry which is preliminary data.</text>
</comment>
<dbReference type="OrthoDB" id="484536at2"/>
<dbReference type="STRING" id="1703345.A3860_11270"/>
<dbReference type="SUPFAM" id="SSF53335">
    <property type="entry name" value="S-adenosyl-L-methionine-dependent methyltransferases"/>
    <property type="match status" value="1"/>
</dbReference>
<organism evidence="1 2">
    <name type="scientific">Niastella vici</name>
    <dbReference type="NCBI Taxonomy" id="1703345"/>
    <lineage>
        <taxon>Bacteria</taxon>
        <taxon>Pseudomonadati</taxon>
        <taxon>Bacteroidota</taxon>
        <taxon>Chitinophagia</taxon>
        <taxon>Chitinophagales</taxon>
        <taxon>Chitinophagaceae</taxon>
        <taxon>Niastella</taxon>
    </lineage>
</organism>
<dbReference type="PANTHER" id="PTHR43167:SF1">
    <property type="entry name" value="PUTATIVE (AFU_ORTHOLOGUE AFUA_6G01830)-RELATED"/>
    <property type="match status" value="1"/>
</dbReference>
<gene>
    <name evidence="1" type="ORF">A3860_11270</name>
</gene>
<dbReference type="RefSeq" id="WP_081156100.1">
    <property type="nucleotide sequence ID" value="NZ_LVYD01000124.1"/>
</dbReference>
<reference evidence="1 2" key="1">
    <citation type="submission" date="2016-03" db="EMBL/GenBank/DDBJ databases">
        <title>Niastella vici sp. nov., isolated from farmland soil.</title>
        <authorList>
            <person name="Chen L."/>
            <person name="Wang D."/>
            <person name="Yang S."/>
            <person name="Wang G."/>
        </authorList>
    </citation>
    <scope>NUCLEOTIDE SEQUENCE [LARGE SCALE GENOMIC DNA]</scope>
    <source>
        <strain evidence="1 2">DJ57</strain>
    </source>
</reference>
<keyword evidence="2" id="KW-1185">Reference proteome</keyword>
<proteinExistence type="predicted"/>
<dbReference type="EMBL" id="LVYD01000124">
    <property type="protein sequence ID" value="OQP57136.1"/>
    <property type="molecule type" value="Genomic_DNA"/>
</dbReference>
<dbReference type="PANTHER" id="PTHR43167">
    <property type="entry name" value="PUTATIVE (AFU_ORTHOLOGUE AFUA_6G01830)-RELATED"/>
    <property type="match status" value="1"/>
</dbReference>
<dbReference type="GO" id="GO:0008168">
    <property type="term" value="F:methyltransferase activity"/>
    <property type="evidence" value="ECO:0007669"/>
    <property type="project" value="UniProtKB-KW"/>
</dbReference>
<dbReference type="AlphaFoldDB" id="A0A1V9FFZ2"/>
<keyword evidence="1" id="KW-0808">Transferase</keyword>
<dbReference type="Proteomes" id="UP000192796">
    <property type="component" value="Unassembled WGS sequence"/>
</dbReference>
<dbReference type="Pfam" id="PF13578">
    <property type="entry name" value="Methyltransf_24"/>
    <property type="match status" value="1"/>
</dbReference>
<evidence type="ECO:0000313" key="1">
    <source>
        <dbReference type="EMBL" id="OQP57136.1"/>
    </source>
</evidence>
<accession>A0A1V9FFZ2</accession>
<keyword evidence="1" id="KW-0489">Methyltransferase</keyword>
<evidence type="ECO:0000313" key="2">
    <source>
        <dbReference type="Proteomes" id="UP000192796"/>
    </source>
</evidence>
<dbReference type="CDD" id="cd02440">
    <property type="entry name" value="AdoMet_MTases"/>
    <property type="match status" value="1"/>
</dbReference>
<protein>
    <submittedName>
        <fullName evidence="1">Methyltransferase</fullName>
    </submittedName>
</protein>